<dbReference type="SUPFAM" id="SSF55781">
    <property type="entry name" value="GAF domain-like"/>
    <property type="match status" value="1"/>
</dbReference>
<dbReference type="InterPro" id="IPR036388">
    <property type="entry name" value="WH-like_DNA-bd_sf"/>
</dbReference>
<evidence type="ECO:0000256" key="2">
    <source>
        <dbReference type="ARBA" id="ARBA00023125"/>
    </source>
</evidence>
<accession>A0ABU7JUR9</accession>
<evidence type="ECO:0000259" key="5">
    <source>
        <dbReference type="PROSITE" id="PS51078"/>
    </source>
</evidence>
<keyword evidence="2" id="KW-0238">DNA-binding</keyword>
<dbReference type="PANTHER" id="PTHR30136:SF24">
    <property type="entry name" value="HTH-TYPE TRANSCRIPTIONAL REPRESSOR ALLR"/>
    <property type="match status" value="1"/>
</dbReference>
<dbReference type="InterPro" id="IPR050707">
    <property type="entry name" value="HTH_MetabolicPath_Reg"/>
</dbReference>
<dbReference type="Gene3D" id="3.30.450.40">
    <property type="match status" value="1"/>
</dbReference>
<dbReference type="SUPFAM" id="SSF46785">
    <property type="entry name" value="Winged helix' DNA-binding domain"/>
    <property type="match status" value="1"/>
</dbReference>
<dbReference type="Gene3D" id="1.10.10.10">
    <property type="entry name" value="Winged helix-like DNA-binding domain superfamily/Winged helix DNA-binding domain"/>
    <property type="match status" value="1"/>
</dbReference>
<keyword evidence="7" id="KW-1185">Reference proteome</keyword>
<keyword evidence="3" id="KW-0804">Transcription</keyword>
<dbReference type="PROSITE" id="PS51078">
    <property type="entry name" value="ICLR_ED"/>
    <property type="match status" value="1"/>
</dbReference>
<dbReference type="InterPro" id="IPR029016">
    <property type="entry name" value="GAF-like_dom_sf"/>
</dbReference>
<evidence type="ECO:0000256" key="1">
    <source>
        <dbReference type="ARBA" id="ARBA00023015"/>
    </source>
</evidence>
<sequence>MVRQSPPTERVVQVLDHLVAHPHARFGLSELARDLDLSKPTCLGILTVLTDAGYLLRDPAGRTYGLGPALIVAGRAAQRGYAVGPVAHRHLTELSARLGVVCTASGVVGDRIAVLDVAGAHGSAAGARVGEVYPFAPPVGLMFVLWDRDERVECWLRREPTLPVRIDHERLRRVIDECRRTGYLVESHTRGGQRLYALMAGVVAHDLAPDLRELLGELVSSPGERVLLPDRWDTAGAHAVNLIAAPVYDAEGHQSLVVAAHLERDVDIVEVERIGDALVATADAITRELGGRRPVR</sequence>
<dbReference type="SMART" id="SM00346">
    <property type="entry name" value="HTH_ICLR"/>
    <property type="match status" value="1"/>
</dbReference>
<keyword evidence="1" id="KW-0805">Transcription regulation</keyword>
<organism evidence="6 7">
    <name type="scientific">Rhodococcus chondri</name>
    <dbReference type="NCBI Taxonomy" id="3065941"/>
    <lineage>
        <taxon>Bacteria</taxon>
        <taxon>Bacillati</taxon>
        <taxon>Actinomycetota</taxon>
        <taxon>Actinomycetes</taxon>
        <taxon>Mycobacteriales</taxon>
        <taxon>Nocardiaceae</taxon>
        <taxon>Rhodococcus</taxon>
    </lineage>
</organism>
<dbReference type="Pfam" id="PF09339">
    <property type="entry name" value="HTH_IclR"/>
    <property type="match status" value="1"/>
</dbReference>
<dbReference type="PANTHER" id="PTHR30136">
    <property type="entry name" value="HELIX-TURN-HELIX TRANSCRIPTIONAL REGULATOR, ICLR FAMILY"/>
    <property type="match status" value="1"/>
</dbReference>
<reference evidence="6 7" key="1">
    <citation type="submission" date="2023-08" db="EMBL/GenBank/DDBJ databases">
        <authorList>
            <person name="Girao M."/>
            <person name="Carvalho M.F."/>
        </authorList>
    </citation>
    <scope>NUCLEOTIDE SEQUENCE [LARGE SCALE GENOMIC DNA]</scope>
    <source>
        <strain evidence="6 7">CC-R104</strain>
    </source>
</reference>
<protein>
    <submittedName>
        <fullName evidence="6">Helix-turn-helix domain-containing protein</fullName>
    </submittedName>
</protein>
<gene>
    <name evidence="6" type="ORF">Q8814_16850</name>
</gene>
<evidence type="ECO:0000313" key="7">
    <source>
        <dbReference type="Proteomes" id="UP001331936"/>
    </source>
</evidence>
<dbReference type="PROSITE" id="PS51077">
    <property type="entry name" value="HTH_ICLR"/>
    <property type="match status" value="1"/>
</dbReference>
<dbReference type="RefSeq" id="WP_330153160.1">
    <property type="nucleotide sequence ID" value="NZ_JAUZMZ010000098.1"/>
</dbReference>
<dbReference type="InterPro" id="IPR036390">
    <property type="entry name" value="WH_DNA-bd_sf"/>
</dbReference>
<comment type="caution">
    <text evidence="6">The sequence shown here is derived from an EMBL/GenBank/DDBJ whole genome shotgun (WGS) entry which is preliminary data.</text>
</comment>
<evidence type="ECO:0000259" key="4">
    <source>
        <dbReference type="PROSITE" id="PS51077"/>
    </source>
</evidence>
<dbReference type="InterPro" id="IPR014757">
    <property type="entry name" value="Tscrpt_reg_IclR_C"/>
</dbReference>
<dbReference type="EMBL" id="JAUZMZ010000098">
    <property type="protein sequence ID" value="MEE2033767.1"/>
    <property type="molecule type" value="Genomic_DNA"/>
</dbReference>
<dbReference type="InterPro" id="IPR005471">
    <property type="entry name" value="Tscrpt_reg_IclR_N"/>
</dbReference>
<feature type="domain" description="HTH iclR-type" evidence="4">
    <location>
        <begin position="5"/>
        <end position="68"/>
    </location>
</feature>
<evidence type="ECO:0000313" key="6">
    <source>
        <dbReference type="EMBL" id="MEE2033767.1"/>
    </source>
</evidence>
<evidence type="ECO:0000256" key="3">
    <source>
        <dbReference type="ARBA" id="ARBA00023163"/>
    </source>
</evidence>
<dbReference type="Proteomes" id="UP001331936">
    <property type="component" value="Unassembled WGS sequence"/>
</dbReference>
<feature type="domain" description="IclR-ED" evidence="5">
    <location>
        <begin position="69"/>
        <end position="291"/>
    </location>
</feature>
<proteinExistence type="predicted"/>
<name>A0ABU7JUR9_9NOCA</name>